<proteinExistence type="predicted"/>
<dbReference type="HOGENOM" id="CLU_3123044_0_0_9"/>
<accession>B4U3J1</accession>
<reference evidence="1 2" key="1">
    <citation type="journal article" date="2008" name="PLoS ONE">
        <title>Genome sequence of a lancefield group C Streptococcus zooepidemicus strain causing epidemic nephritis: new information about an old disease.</title>
        <authorList>
            <person name="Beres S.B."/>
            <person name="Sesso R."/>
            <person name="Pinto S.W.L."/>
            <person name="Hoe N.P."/>
            <person name="Porcella S.F."/>
            <person name="Deleo F.R."/>
            <person name="Musser J.M."/>
        </authorList>
    </citation>
    <scope>NUCLEOTIDE SEQUENCE [LARGE SCALE GENOMIC DNA]</scope>
    <source>
        <strain evidence="1 2">MGCS10565</strain>
    </source>
</reference>
<evidence type="ECO:0000313" key="2">
    <source>
        <dbReference type="Proteomes" id="UP000001873"/>
    </source>
</evidence>
<dbReference type="KEGG" id="sez:Sez_1218"/>
<gene>
    <name evidence="1" type="ordered locus">Sez_1218</name>
</gene>
<sequence length="50" mass="5981">MYFISISYSDNRYHVLFFILMETLTKDKLNEANRARKLTNASLIKNHQQC</sequence>
<organism evidence="1 2">
    <name type="scientific">Streptococcus equi subsp. zooepidemicus (strain MGCS10565)</name>
    <dbReference type="NCBI Taxonomy" id="552526"/>
    <lineage>
        <taxon>Bacteria</taxon>
        <taxon>Bacillati</taxon>
        <taxon>Bacillota</taxon>
        <taxon>Bacilli</taxon>
        <taxon>Lactobacillales</taxon>
        <taxon>Streptococcaceae</taxon>
        <taxon>Streptococcus</taxon>
    </lineage>
</organism>
<name>B4U3J1_STREM</name>
<dbReference type="AlphaFoldDB" id="B4U3J1"/>
<dbReference type="Proteomes" id="UP000001873">
    <property type="component" value="Chromosome"/>
</dbReference>
<protein>
    <submittedName>
        <fullName evidence="1">Uncharacterized protein</fullName>
    </submittedName>
</protein>
<evidence type="ECO:0000313" key="1">
    <source>
        <dbReference type="EMBL" id="ACG62558.1"/>
    </source>
</evidence>
<dbReference type="EMBL" id="CP001129">
    <property type="protein sequence ID" value="ACG62558.1"/>
    <property type="molecule type" value="Genomic_DNA"/>
</dbReference>